<evidence type="ECO:0000256" key="1">
    <source>
        <dbReference type="SAM" id="Phobius"/>
    </source>
</evidence>
<feature type="transmembrane region" description="Helical" evidence="1">
    <location>
        <begin position="44"/>
        <end position="66"/>
    </location>
</feature>
<name>A0AAU9VKW8_9FIRM</name>
<proteinExistence type="predicted"/>
<accession>A0AAU9VKW8</accession>
<evidence type="ECO:0000313" key="5">
    <source>
        <dbReference type="Proteomes" id="UP001154111"/>
    </source>
</evidence>
<evidence type="ECO:0000313" key="4">
    <source>
        <dbReference type="Proteomes" id="UP001154095"/>
    </source>
</evidence>
<feature type="transmembrane region" description="Helical" evidence="1">
    <location>
        <begin position="229"/>
        <end position="249"/>
    </location>
</feature>
<keyword evidence="4" id="KW-1185">Reference proteome</keyword>
<protein>
    <submittedName>
        <fullName evidence="3">Uncharacterized protein</fullName>
    </submittedName>
</protein>
<dbReference type="Proteomes" id="UP001154095">
    <property type="component" value="Chromosome"/>
</dbReference>
<gene>
    <name evidence="3" type="ORF">ERYAMS2_01678</name>
    <name evidence="2" type="ORF">ERYAMS_01383</name>
</gene>
<dbReference type="RefSeq" id="WP_254006763.1">
    <property type="nucleotide sequence ID" value="NZ_OW659477.1"/>
</dbReference>
<feature type="transmembrane region" description="Helical" evidence="1">
    <location>
        <begin position="170"/>
        <end position="191"/>
    </location>
</feature>
<dbReference type="AlphaFoldDB" id="A0AAU9VKW8"/>
<dbReference type="EMBL" id="OW659496">
    <property type="protein sequence ID" value="CAH2763302.1"/>
    <property type="molecule type" value="Genomic_DNA"/>
</dbReference>
<keyword evidence="1" id="KW-0472">Membrane</keyword>
<reference evidence="3" key="1">
    <citation type="submission" date="2022-04" db="EMBL/GenBank/DDBJ databases">
        <authorList>
            <person name="Forde T."/>
        </authorList>
    </citation>
    <scope>NUCLEOTIDE SEQUENCE</scope>
    <source>
        <strain evidence="3">A18Y016a</strain>
        <strain evidence="2">A18Y020d</strain>
    </source>
</reference>
<dbReference type="EMBL" id="OW659477">
    <property type="protein sequence ID" value="CAH2763343.1"/>
    <property type="molecule type" value="Genomic_DNA"/>
</dbReference>
<keyword evidence="1" id="KW-0812">Transmembrane</keyword>
<sequence>MIKRNFLFFSVPIFVQVLYICTTECFQFPNGLLNFYFVFDGRNAIYITIYAFMLVLYATDFDYTIINNHFDDFARIRLNNAFLWKQILRVILKSLLFALTMMLSEMVLLHVFKQPLFPLNAPIEHDHLQILPFTNDPISNQVVYSGLRILGSIIISLFFFSLSRFIKHRYLYVGLIPTLIIGLICFLGVLGPVCLRTFGYEGILPKILSTTMIGNLFSAGMFQMRTPRIFAGLASSIFYLALTVINLYVSNHLRKKGVV</sequence>
<keyword evidence="1" id="KW-1133">Transmembrane helix</keyword>
<evidence type="ECO:0000313" key="3">
    <source>
        <dbReference type="EMBL" id="CAH2763343.1"/>
    </source>
</evidence>
<dbReference type="Proteomes" id="UP001154111">
    <property type="component" value="Chromosome"/>
</dbReference>
<feature type="transmembrane region" description="Helical" evidence="1">
    <location>
        <begin position="142"/>
        <end position="163"/>
    </location>
</feature>
<evidence type="ECO:0000313" key="2">
    <source>
        <dbReference type="EMBL" id="CAH2763302.1"/>
    </source>
</evidence>
<feature type="transmembrane region" description="Helical" evidence="1">
    <location>
        <begin position="87"/>
        <end position="112"/>
    </location>
</feature>
<organism evidence="3 5">
    <name type="scientific">Erysipelothrix amsterdamensis</name>
    <dbReference type="NCBI Taxonomy" id="2929157"/>
    <lineage>
        <taxon>Bacteria</taxon>
        <taxon>Bacillati</taxon>
        <taxon>Bacillota</taxon>
        <taxon>Erysipelotrichia</taxon>
        <taxon>Erysipelotrichales</taxon>
        <taxon>Erysipelotrichaceae</taxon>
        <taxon>Erysipelothrix</taxon>
    </lineage>
</organism>